<feature type="compositionally biased region" description="Polar residues" evidence="1">
    <location>
        <begin position="41"/>
        <end position="58"/>
    </location>
</feature>
<accession>A0A0F9TNY3</accession>
<dbReference type="Pfam" id="PF11154">
    <property type="entry name" value="DUF2934"/>
    <property type="match status" value="1"/>
</dbReference>
<proteinExistence type="predicted"/>
<protein>
    <recommendedName>
        <fullName evidence="3">DUF2934 domain-containing protein</fullName>
    </recommendedName>
</protein>
<evidence type="ECO:0000313" key="2">
    <source>
        <dbReference type="EMBL" id="KKN43118.1"/>
    </source>
</evidence>
<evidence type="ECO:0008006" key="3">
    <source>
        <dbReference type="Google" id="ProtNLM"/>
    </source>
</evidence>
<dbReference type="EMBL" id="LAZR01001534">
    <property type="protein sequence ID" value="KKN43118.1"/>
    <property type="molecule type" value="Genomic_DNA"/>
</dbReference>
<gene>
    <name evidence="2" type="ORF">LCGC14_0706460</name>
</gene>
<name>A0A0F9TNY3_9ZZZZ</name>
<reference evidence="2" key="1">
    <citation type="journal article" date="2015" name="Nature">
        <title>Complex archaea that bridge the gap between prokaryotes and eukaryotes.</title>
        <authorList>
            <person name="Spang A."/>
            <person name="Saw J.H."/>
            <person name="Jorgensen S.L."/>
            <person name="Zaremba-Niedzwiedzka K."/>
            <person name="Martijn J."/>
            <person name="Lind A.E."/>
            <person name="van Eijk R."/>
            <person name="Schleper C."/>
            <person name="Guy L."/>
            <person name="Ettema T.J."/>
        </authorList>
    </citation>
    <scope>NUCLEOTIDE SEQUENCE</scope>
</reference>
<dbReference type="InterPro" id="IPR021327">
    <property type="entry name" value="DUF2934"/>
</dbReference>
<sequence>MNDDLEAKIRQRAYAIWERENQPEGKHLEHWRCAQTEIEAEQSSAAGQPEQPASVQTEPTEDAAGSAPEGGSRAKKRSN</sequence>
<organism evidence="2">
    <name type="scientific">marine sediment metagenome</name>
    <dbReference type="NCBI Taxonomy" id="412755"/>
    <lineage>
        <taxon>unclassified sequences</taxon>
        <taxon>metagenomes</taxon>
        <taxon>ecological metagenomes</taxon>
    </lineage>
</organism>
<dbReference type="AlphaFoldDB" id="A0A0F9TNY3"/>
<comment type="caution">
    <text evidence="2">The sequence shown here is derived from an EMBL/GenBank/DDBJ whole genome shotgun (WGS) entry which is preliminary data.</text>
</comment>
<feature type="region of interest" description="Disordered" evidence="1">
    <location>
        <begin position="35"/>
        <end position="79"/>
    </location>
</feature>
<evidence type="ECO:0000256" key="1">
    <source>
        <dbReference type="SAM" id="MobiDB-lite"/>
    </source>
</evidence>